<dbReference type="InterPro" id="IPR025745">
    <property type="entry name" value="Mrr-like_N_dom"/>
</dbReference>
<dbReference type="PANTHER" id="PTHR30015:SF7">
    <property type="entry name" value="TYPE IV METHYL-DIRECTED RESTRICTION ENZYME ECOKMRR"/>
    <property type="match status" value="1"/>
</dbReference>
<dbReference type="EC" id="3.1.21.-" evidence="3"/>
<dbReference type="Pfam" id="PF14338">
    <property type="entry name" value="Mrr_N"/>
    <property type="match status" value="1"/>
</dbReference>
<dbReference type="GO" id="GO:0004519">
    <property type="term" value="F:endonuclease activity"/>
    <property type="evidence" value="ECO:0007669"/>
    <property type="project" value="UniProtKB-KW"/>
</dbReference>
<dbReference type="EMBL" id="CP098805">
    <property type="protein sequence ID" value="USJ29801.1"/>
    <property type="molecule type" value="Genomic_DNA"/>
</dbReference>
<dbReference type="InterPro" id="IPR011856">
    <property type="entry name" value="tRNA_endonuc-like_dom_sf"/>
</dbReference>
<accession>A0ABY4XHS7</accession>
<dbReference type="RefSeq" id="WP_235165671.1">
    <property type="nucleotide sequence ID" value="NZ_CP098805.1"/>
</dbReference>
<sequence length="287" mass="32424">MKEHFKYRFSDLFNPTLTALHVLGGSGSVDEIEDQVATILKLTDEQVNEIHRGNTTKLTYRLAWARNYLKHYGLLENSSRGVWALTEQGLKTKSIDKDVVNKKVAAESKKGRLSKETPKEVEPIDEAENEEIERLSWQEQIIEELQNISPSSFERLCQRLLRELGFQNVEVTGRVNDGGIDGKGLLRLGGVLSFHVIFQAKRYKGSVSPSIIRDFRGAMVGRADKGLIITTGTFTREAKKEAQRDGAPPIDLMDGSDLAEKLKELRLGVDIELIEKVNIKKEWFKTL</sequence>
<protein>
    <submittedName>
        <fullName evidence="3">Restriction endonuclease</fullName>
        <ecNumber evidence="3">3.1.21.-</ecNumber>
    </submittedName>
</protein>
<evidence type="ECO:0000259" key="2">
    <source>
        <dbReference type="Pfam" id="PF14338"/>
    </source>
</evidence>
<dbReference type="GO" id="GO:0016787">
    <property type="term" value="F:hydrolase activity"/>
    <property type="evidence" value="ECO:0007669"/>
    <property type="project" value="UniProtKB-KW"/>
</dbReference>
<dbReference type="InterPro" id="IPR011335">
    <property type="entry name" value="Restrct_endonuc-II-like"/>
</dbReference>
<dbReference type="Gene3D" id="3.40.1350.10">
    <property type="match status" value="1"/>
</dbReference>
<dbReference type="InterPro" id="IPR007560">
    <property type="entry name" value="Restrct_endonuc_IV_Mrr"/>
</dbReference>
<feature type="domain" description="Restriction system protein Mrr-like N-terminal" evidence="2">
    <location>
        <begin position="9"/>
        <end position="92"/>
    </location>
</feature>
<evidence type="ECO:0000259" key="1">
    <source>
        <dbReference type="Pfam" id="PF04471"/>
    </source>
</evidence>
<keyword evidence="4" id="KW-1185">Reference proteome</keyword>
<proteinExistence type="predicted"/>
<organism evidence="3 4">
    <name type="scientific">Dyadobacter chenhuakuii</name>
    <dbReference type="NCBI Taxonomy" id="2909339"/>
    <lineage>
        <taxon>Bacteria</taxon>
        <taxon>Pseudomonadati</taxon>
        <taxon>Bacteroidota</taxon>
        <taxon>Cytophagia</taxon>
        <taxon>Cytophagales</taxon>
        <taxon>Spirosomataceae</taxon>
        <taxon>Dyadobacter</taxon>
    </lineage>
</organism>
<keyword evidence="3" id="KW-0540">Nuclease</keyword>
<evidence type="ECO:0000313" key="3">
    <source>
        <dbReference type="EMBL" id="USJ29801.1"/>
    </source>
</evidence>
<dbReference type="InterPro" id="IPR052906">
    <property type="entry name" value="Type_IV_Methyl-Rstrct_Enzyme"/>
</dbReference>
<keyword evidence="3" id="KW-0255">Endonuclease</keyword>
<name>A0ABY4XHS7_9BACT</name>
<reference evidence="3" key="1">
    <citation type="submission" date="2022-06" db="EMBL/GenBank/DDBJ databases">
        <title>Novel species in genus Dyadobacter.</title>
        <authorList>
            <person name="Ma C."/>
        </authorList>
    </citation>
    <scope>NUCLEOTIDE SEQUENCE</scope>
    <source>
        <strain evidence="3">CY22</strain>
    </source>
</reference>
<dbReference type="SUPFAM" id="SSF52980">
    <property type="entry name" value="Restriction endonuclease-like"/>
    <property type="match status" value="1"/>
</dbReference>
<evidence type="ECO:0000313" key="4">
    <source>
        <dbReference type="Proteomes" id="UP001055420"/>
    </source>
</evidence>
<feature type="domain" description="Restriction endonuclease type IV Mrr" evidence="1">
    <location>
        <begin position="145"/>
        <end position="260"/>
    </location>
</feature>
<dbReference type="Proteomes" id="UP001055420">
    <property type="component" value="Chromosome"/>
</dbReference>
<dbReference type="PANTHER" id="PTHR30015">
    <property type="entry name" value="MRR RESTRICTION SYSTEM PROTEIN"/>
    <property type="match status" value="1"/>
</dbReference>
<gene>
    <name evidence="3" type="ORF">NFI80_18190</name>
</gene>
<dbReference type="Pfam" id="PF04471">
    <property type="entry name" value="Mrr_cat"/>
    <property type="match status" value="1"/>
</dbReference>
<keyword evidence="3" id="KW-0378">Hydrolase</keyword>